<comment type="subunit">
    <text evidence="3">Homotrimer.</text>
</comment>
<comment type="pathway">
    <text evidence="1">Carbohydrate acid metabolism.</text>
</comment>
<evidence type="ECO:0000313" key="6">
    <source>
        <dbReference type="EMBL" id="QSO50058.1"/>
    </source>
</evidence>
<proteinExistence type="inferred from homology"/>
<keyword evidence="7" id="KW-1185">Reference proteome</keyword>
<dbReference type="InterPro" id="IPR013785">
    <property type="entry name" value="Aldolase_TIM"/>
</dbReference>
<evidence type="ECO:0000256" key="2">
    <source>
        <dbReference type="ARBA" id="ARBA00006906"/>
    </source>
</evidence>
<protein>
    <submittedName>
        <fullName evidence="6">Bifunctional 4-hydroxy-2-oxoglutarate aldolase/2-dehydro-3-deoxy-phosphogluconate aldolase</fullName>
    </submittedName>
</protein>
<reference evidence="6 7" key="1">
    <citation type="submission" date="2021-02" db="EMBL/GenBank/DDBJ databases">
        <title>Alicyclobacillus curvatus sp. nov. and Alicyclobacillus mengziensis sp. nov., two acidophilic bacteria isolated from acid mine drainage.</title>
        <authorList>
            <person name="Huang Y."/>
        </authorList>
    </citation>
    <scope>NUCLEOTIDE SEQUENCE [LARGE SCALE GENOMIC DNA]</scope>
    <source>
        <strain evidence="6 7">S30H14</strain>
    </source>
</reference>
<dbReference type="Proteomes" id="UP000663505">
    <property type="component" value="Chromosome"/>
</dbReference>
<sequence length="214" mass="22809">MVDLVQSLSEERVVAVVRRMRESVFPAVLDALVSGGIRTIEVTMDGESAVEQIRLAKRRFGDKISVGAGTVMTTNQLHQAHDAGAEFFVCPHLDVHLMEASQGLGTKMIPGVFTPSEIAAALRAGAEVVKIFPAGTLGAGYIRNILGPFHGLRIMATGGVSEKNMPEFFDAGVMAVGLGSNLFPKQDVDTNNWDAIRERAKEICALAKTSKSGG</sequence>
<evidence type="ECO:0000256" key="4">
    <source>
        <dbReference type="ARBA" id="ARBA00023239"/>
    </source>
</evidence>
<dbReference type="PANTHER" id="PTHR30246">
    <property type="entry name" value="2-KETO-3-DEOXY-6-PHOSPHOGLUCONATE ALDOLASE"/>
    <property type="match status" value="1"/>
</dbReference>
<organism evidence="6 7">
    <name type="scientific">Alicyclobacillus mengziensis</name>
    <dbReference type="NCBI Taxonomy" id="2931921"/>
    <lineage>
        <taxon>Bacteria</taxon>
        <taxon>Bacillati</taxon>
        <taxon>Bacillota</taxon>
        <taxon>Bacilli</taxon>
        <taxon>Bacillales</taxon>
        <taxon>Alicyclobacillaceae</taxon>
        <taxon>Alicyclobacillus</taxon>
    </lineage>
</organism>
<dbReference type="GO" id="GO:0016829">
    <property type="term" value="F:lyase activity"/>
    <property type="evidence" value="ECO:0007669"/>
    <property type="project" value="UniProtKB-KW"/>
</dbReference>
<dbReference type="Pfam" id="PF01081">
    <property type="entry name" value="Aldolase"/>
    <property type="match status" value="1"/>
</dbReference>
<accession>A0A9X7Z9U1</accession>
<gene>
    <name evidence="6" type="ORF">JZ786_22370</name>
</gene>
<evidence type="ECO:0000313" key="7">
    <source>
        <dbReference type="Proteomes" id="UP000663505"/>
    </source>
</evidence>
<comment type="similarity">
    <text evidence="2">Belongs to the KHG/KDPG aldolase family.</text>
</comment>
<dbReference type="CDD" id="cd00452">
    <property type="entry name" value="KDPG_aldolase"/>
    <property type="match status" value="1"/>
</dbReference>
<evidence type="ECO:0000256" key="3">
    <source>
        <dbReference type="ARBA" id="ARBA00011233"/>
    </source>
</evidence>
<evidence type="ECO:0000256" key="5">
    <source>
        <dbReference type="ARBA" id="ARBA00023277"/>
    </source>
</evidence>
<name>A0A9X7Z9U1_9BACL</name>
<dbReference type="AlphaFoldDB" id="A0A9X7Z9U1"/>
<dbReference type="SUPFAM" id="SSF51569">
    <property type="entry name" value="Aldolase"/>
    <property type="match status" value="1"/>
</dbReference>
<dbReference type="NCBIfam" id="TIGR01182">
    <property type="entry name" value="eda"/>
    <property type="match status" value="1"/>
</dbReference>
<dbReference type="PANTHER" id="PTHR30246:SF1">
    <property type="entry name" value="2-DEHYDRO-3-DEOXY-6-PHOSPHOGALACTONATE ALDOLASE-RELATED"/>
    <property type="match status" value="1"/>
</dbReference>
<dbReference type="EMBL" id="CP071182">
    <property type="protein sequence ID" value="QSO50058.1"/>
    <property type="molecule type" value="Genomic_DNA"/>
</dbReference>
<dbReference type="Gene3D" id="3.20.20.70">
    <property type="entry name" value="Aldolase class I"/>
    <property type="match status" value="1"/>
</dbReference>
<keyword evidence="5" id="KW-0119">Carbohydrate metabolism</keyword>
<evidence type="ECO:0000256" key="1">
    <source>
        <dbReference type="ARBA" id="ARBA00004761"/>
    </source>
</evidence>
<keyword evidence="4" id="KW-0456">Lyase</keyword>
<dbReference type="KEGG" id="afx:JZ786_22370"/>
<dbReference type="InterPro" id="IPR000887">
    <property type="entry name" value="Aldlse_KDPG_KHG"/>
</dbReference>